<evidence type="ECO:0000313" key="3">
    <source>
        <dbReference type="Proteomes" id="UP000715781"/>
    </source>
</evidence>
<keyword evidence="1" id="KW-0732">Signal</keyword>
<reference evidence="2" key="1">
    <citation type="submission" date="2021-05" db="EMBL/GenBank/DDBJ databases">
        <authorList>
            <person name="Pietrasiak N."/>
            <person name="Ward R."/>
            <person name="Stajich J.E."/>
            <person name="Kurbessoian T."/>
        </authorList>
    </citation>
    <scope>NUCLEOTIDE SEQUENCE</scope>
    <source>
        <strain evidence="2">JT2-VF2</strain>
    </source>
</reference>
<accession>A0A951UIJ0</accession>
<dbReference type="Proteomes" id="UP000715781">
    <property type="component" value="Unassembled WGS sequence"/>
</dbReference>
<name>A0A951UIJ0_9NOST</name>
<feature type="chain" id="PRO_5037743538" evidence="1">
    <location>
        <begin position="28"/>
        <end position="141"/>
    </location>
</feature>
<dbReference type="EMBL" id="JAHHHN010000025">
    <property type="protein sequence ID" value="MBW4564708.1"/>
    <property type="molecule type" value="Genomic_DNA"/>
</dbReference>
<protein>
    <submittedName>
        <fullName evidence="2">Uncharacterized protein</fullName>
    </submittedName>
</protein>
<dbReference type="AlphaFoldDB" id="A0A951UIJ0"/>
<organism evidence="2 3">
    <name type="scientific">Mojavia pulchra JT2-VF2</name>
    <dbReference type="NCBI Taxonomy" id="287848"/>
    <lineage>
        <taxon>Bacteria</taxon>
        <taxon>Bacillati</taxon>
        <taxon>Cyanobacteriota</taxon>
        <taxon>Cyanophyceae</taxon>
        <taxon>Nostocales</taxon>
        <taxon>Nostocaceae</taxon>
    </lineage>
</organism>
<proteinExistence type="predicted"/>
<evidence type="ECO:0000256" key="1">
    <source>
        <dbReference type="SAM" id="SignalP"/>
    </source>
</evidence>
<reference evidence="2" key="2">
    <citation type="journal article" date="2022" name="Microbiol. Resour. Announc.">
        <title>Metagenome Sequencing to Explore Phylogenomics of Terrestrial Cyanobacteria.</title>
        <authorList>
            <person name="Ward R.D."/>
            <person name="Stajich J.E."/>
            <person name="Johansen J.R."/>
            <person name="Huntemann M."/>
            <person name="Clum A."/>
            <person name="Foster B."/>
            <person name="Foster B."/>
            <person name="Roux S."/>
            <person name="Palaniappan K."/>
            <person name="Varghese N."/>
            <person name="Mukherjee S."/>
            <person name="Reddy T.B.K."/>
            <person name="Daum C."/>
            <person name="Copeland A."/>
            <person name="Chen I.A."/>
            <person name="Ivanova N.N."/>
            <person name="Kyrpides N.C."/>
            <person name="Shapiro N."/>
            <person name="Eloe-Fadrosh E.A."/>
            <person name="Pietrasiak N."/>
        </authorList>
    </citation>
    <scope>NUCLEOTIDE SEQUENCE</scope>
    <source>
        <strain evidence="2">JT2-VF2</strain>
    </source>
</reference>
<evidence type="ECO:0000313" key="2">
    <source>
        <dbReference type="EMBL" id="MBW4564708.1"/>
    </source>
</evidence>
<sequence>MSKFLPVVLAATTVLLASTNHPSTTLAGTCASQCGPRPIQFTPGRAIRLQVINNTSGLVNLEKLQGTKPIPLQPGQEFQIEQGNPNEPNLSLIFWDEMGAPLQAIVSKPNFGTLRLEIRPGNRYPGDRSLYILNDGHVNVY</sequence>
<feature type="signal peptide" evidence="1">
    <location>
        <begin position="1"/>
        <end position="27"/>
    </location>
</feature>
<gene>
    <name evidence="2" type="ORF">KME32_27015</name>
</gene>
<comment type="caution">
    <text evidence="2">The sequence shown here is derived from an EMBL/GenBank/DDBJ whole genome shotgun (WGS) entry which is preliminary data.</text>
</comment>